<feature type="domain" description="Xaa-Pro dipeptidyl-peptidase C-terminal" evidence="2">
    <location>
        <begin position="327"/>
        <end position="593"/>
    </location>
</feature>
<name>A0A7C8IDC8_9PLEO</name>
<evidence type="ECO:0000259" key="2">
    <source>
        <dbReference type="SMART" id="SM00939"/>
    </source>
</evidence>
<dbReference type="AlphaFoldDB" id="A0A7C8IDC8"/>
<protein>
    <submittedName>
        <fullName evidence="3">Alpha/Beta hydrolase protein</fullName>
    </submittedName>
</protein>
<dbReference type="OrthoDB" id="2578740at2759"/>
<dbReference type="InterPro" id="IPR008979">
    <property type="entry name" value="Galactose-bd-like_sf"/>
</dbReference>
<dbReference type="InterPro" id="IPR013736">
    <property type="entry name" value="Xaa-Pro_dipept_C"/>
</dbReference>
<dbReference type="Gene3D" id="1.10.3020.20">
    <property type="match status" value="1"/>
</dbReference>
<organism evidence="3 4">
    <name type="scientific">Massariosphaeria phaeospora</name>
    <dbReference type="NCBI Taxonomy" id="100035"/>
    <lineage>
        <taxon>Eukaryota</taxon>
        <taxon>Fungi</taxon>
        <taxon>Dikarya</taxon>
        <taxon>Ascomycota</taxon>
        <taxon>Pezizomycotina</taxon>
        <taxon>Dothideomycetes</taxon>
        <taxon>Pleosporomycetidae</taxon>
        <taxon>Pleosporales</taxon>
        <taxon>Pleosporales incertae sedis</taxon>
        <taxon>Massariosphaeria</taxon>
    </lineage>
</organism>
<dbReference type="NCBIfam" id="TIGR00976">
    <property type="entry name" value="CocE_NonD"/>
    <property type="match status" value="1"/>
</dbReference>
<gene>
    <name evidence="3" type="ORF">BDV95DRAFT_619421</name>
</gene>
<dbReference type="PANTHER" id="PTHR43056">
    <property type="entry name" value="PEPTIDASE S9 PROLYL OLIGOPEPTIDASE"/>
    <property type="match status" value="1"/>
</dbReference>
<dbReference type="InterPro" id="IPR000383">
    <property type="entry name" value="Xaa-Pro-like_dom"/>
</dbReference>
<dbReference type="Proteomes" id="UP000481861">
    <property type="component" value="Unassembled WGS sequence"/>
</dbReference>
<dbReference type="InterPro" id="IPR029058">
    <property type="entry name" value="AB_hydrolase_fold"/>
</dbReference>
<comment type="caution">
    <text evidence="3">The sequence shown here is derived from an EMBL/GenBank/DDBJ whole genome shotgun (WGS) entry which is preliminary data.</text>
</comment>
<dbReference type="InterPro" id="IPR005674">
    <property type="entry name" value="CocE/Ser_esterase"/>
</dbReference>
<sequence length="599" mass="67061">MASRTPEYTVGAIHVLHTPSSGLDDPRSNYDGIDSCTINLPVGHKKEPDCRPFQVETVFEKDIEIPMRDGTVLRGDVFRPASKSNLPAIMMFSPYGKSGTGFFDLNIQGRVGIPRSALSGYQSFEGFDPAEWVNHEYAIVNVNTRGAMGSQGTIRYWGTSEGRDGYDTVEHIAQLPWCSGRVALAGNSWLAITQWFVAAASPPHLTCILPLEGMSDLYREMLCRGGAPDIPFLGLLGKALFSDNEQEDIIAMVKKYPLFNEYWEDKRAKPHLIECPAYVLASMSTSLHAVGSIRCFEEIPHNKKWLRFHPTQEWHDLYQLDAIADFKKFLDFYTKGVKNDWEQTPQARISVLRYNQPPIHNMPFSTWPPPKTTASRFYLSNNSSLEREKSSVIAGEQTYQSDIVPKRLDADAGELSFSYTVPERTTLIGFSKAVLYMSCPDHNDMDVFVMVRKADAHGNVLRHVNIPIADLNAVDKSIVEAKDVEMVNTHQSVGSMGVLRASHWKLDESLSTERWPVHAHTSEEKISPGTVVKLEIGIWPASIRFEAGEKLVFKASGHNMRLLDYAQLRDAFTTGNKGRHVVLIGGEHASYVEVPVVEL</sequence>
<dbReference type="PANTHER" id="PTHR43056:SF10">
    <property type="entry name" value="COCE_NOND FAMILY, PUTATIVE (AFU_ORTHOLOGUE AFUA_7G00600)-RELATED"/>
    <property type="match status" value="1"/>
</dbReference>
<dbReference type="InterPro" id="IPR050585">
    <property type="entry name" value="Xaa-Pro_dipeptidyl-ppase/CocE"/>
</dbReference>
<dbReference type="Gene3D" id="3.40.50.1820">
    <property type="entry name" value="alpha/beta hydrolase"/>
    <property type="match status" value="1"/>
</dbReference>
<reference evidence="3 4" key="1">
    <citation type="submission" date="2020-01" db="EMBL/GenBank/DDBJ databases">
        <authorList>
            <consortium name="DOE Joint Genome Institute"/>
            <person name="Haridas S."/>
            <person name="Albert R."/>
            <person name="Binder M."/>
            <person name="Bloem J."/>
            <person name="Labutti K."/>
            <person name="Salamov A."/>
            <person name="Andreopoulos B."/>
            <person name="Baker S.E."/>
            <person name="Barry K."/>
            <person name="Bills G."/>
            <person name="Bluhm B.H."/>
            <person name="Cannon C."/>
            <person name="Castanera R."/>
            <person name="Culley D.E."/>
            <person name="Daum C."/>
            <person name="Ezra D."/>
            <person name="Gonzalez J.B."/>
            <person name="Henrissat B."/>
            <person name="Kuo A."/>
            <person name="Liang C."/>
            <person name="Lipzen A."/>
            <person name="Lutzoni F."/>
            <person name="Magnuson J."/>
            <person name="Mondo S."/>
            <person name="Nolan M."/>
            <person name="Ohm R."/>
            <person name="Pangilinan J."/>
            <person name="Park H.-J.H."/>
            <person name="Ramirez L."/>
            <person name="Alfaro M."/>
            <person name="Sun H."/>
            <person name="Tritt A."/>
            <person name="Yoshinaga Y."/>
            <person name="Zwiers L.-H.L."/>
            <person name="Turgeon B.G."/>
            <person name="Goodwin S.B."/>
            <person name="Spatafora J.W."/>
            <person name="Crous P.W."/>
            <person name="Grigoriev I.V."/>
        </authorList>
    </citation>
    <scope>NUCLEOTIDE SEQUENCE [LARGE SCALE GENOMIC DNA]</scope>
    <source>
        <strain evidence="3 4">CBS 611.86</strain>
    </source>
</reference>
<dbReference type="SUPFAM" id="SSF53474">
    <property type="entry name" value="alpha/beta-Hydrolases"/>
    <property type="match status" value="1"/>
</dbReference>
<dbReference type="Gene3D" id="2.60.120.260">
    <property type="entry name" value="Galactose-binding domain-like"/>
    <property type="match status" value="1"/>
</dbReference>
<dbReference type="Pfam" id="PF02129">
    <property type="entry name" value="Peptidase_S15"/>
    <property type="match status" value="1"/>
</dbReference>
<evidence type="ECO:0000313" key="4">
    <source>
        <dbReference type="Proteomes" id="UP000481861"/>
    </source>
</evidence>
<evidence type="ECO:0000313" key="3">
    <source>
        <dbReference type="EMBL" id="KAF2871290.1"/>
    </source>
</evidence>
<keyword evidence="1 3" id="KW-0378">Hydrolase</keyword>
<dbReference type="Pfam" id="PF08530">
    <property type="entry name" value="PepX_C"/>
    <property type="match status" value="1"/>
</dbReference>
<accession>A0A7C8IDC8</accession>
<proteinExistence type="predicted"/>
<dbReference type="EMBL" id="JAADJZ010000012">
    <property type="protein sequence ID" value="KAF2871290.1"/>
    <property type="molecule type" value="Genomic_DNA"/>
</dbReference>
<evidence type="ECO:0000256" key="1">
    <source>
        <dbReference type="ARBA" id="ARBA00022801"/>
    </source>
</evidence>
<dbReference type="SMART" id="SM00939">
    <property type="entry name" value="PepX_C"/>
    <property type="match status" value="1"/>
</dbReference>
<keyword evidence="4" id="KW-1185">Reference proteome</keyword>
<dbReference type="SUPFAM" id="SSF49785">
    <property type="entry name" value="Galactose-binding domain-like"/>
    <property type="match status" value="1"/>
</dbReference>
<dbReference type="GO" id="GO:0008239">
    <property type="term" value="F:dipeptidyl-peptidase activity"/>
    <property type="evidence" value="ECO:0007669"/>
    <property type="project" value="InterPro"/>
</dbReference>